<dbReference type="PIRSF" id="PIRSF002216">
    <property type="entry name" value="MRPL31_prd"/>
    <property type="match status" value="1"/>
</dbReference>
<dbReference type="STRING" id="58919.A0A316ZFB4"/>
<dbReference type="InterPro" id="IPR016340">
    <property type="entry name" value="Ribosomal_mL60"/>
</dbReference>
<accession>A0A316ZFB4</accession>
<name>A0A316ZFB4_9BASI</name>
<dbReference type="GO" id="GO:0032543">
    <property type="term" value="P:mitochondrial translation"/>
    <property type="evidence" value="ECO:0007669"/>
    <property type="project" value="UniProtKB-UniRule"/>
</dbReference>
<dbReference type="EMBL" id="KZ819287">
    <property type="protein sequence ID" value="PWN99708.1"/>
    <property type="molecule type" value="Genomic_DNA"/>
</dbReference>
<dbReference type="GeneID" id="37269341"/>
<organism evidence="2 3">
    <name type="scientific">Tilletiopsis washingtonensis</name>
    <dbReference type="NCBI Taxonomy" id="58919"/>
    <lineage>
        <taxon>Eukaryota</taxon>
        <taxon>Fungi</taxon>
        <taxon>Dikarya</taxon>
        <taxon>Basidiomycota</taxon>
        <taxon>Ustilaginomycotina</taxon>
        <taxon>Exobasidiomycetes</taxon>
        <taxon>Entylomatales</taxon>
        <taxon>Entylomatales incertae sedis</taxon>
        <taxon>Tilletiopsis</taxon>
    </lineage>
</organism>
<dbReference type="GO" id="GO:0003735">
    <property type="term" value="F:structural constituent of ribosome"/>
    <property type="evidence" value="ECO:0007669"/>
    <property type="project" value="UniProtKB-UniRule"/>
</dbReference>
<protein>
    <recommendedName>
        <fullName evidence="1">Large ribosomal subunit protein mL60</fullName>
    </recommendedName>
</protein>
<dbReference type="RefSeq" id="XP_025599987.1">
    <property type="nucleotide sequence ID" value="XM_025741797.1"/>
</dbReference>
<gene>
    <name evidence="2" type="ORF">FA09DRAFT_328498</name>
</gene>
<dbReference type="Pfam" id="PF09784">
    <property type="entry name" value="L31"/>
    <property type="match status" value="1"/>
</dbReference>
<comment type="subunit">
    <text evidence="1">Component of the mitochondrial large ribosomal subunit.</text>
</comment>
<keyword evidence="3" id="KW-1185">Reference proteome</keyword>
<evidence type="ECO:0000313" key="3">
    <source>
        <dbReference type="Proteomes" id="UP000245946"/>
    </source>
</evidence>
<comment type="subcellular location">
    <subcellularLocation>
        <location evidence="1">Mitochondrion</location>
    </subcellularLocation>
</comment>
<proteinExistence type="predicted"/>
<evidence type="ECO:0000256" key="1">
    <source>
        <dbReference type="PIRNR" id="PIRNR002216"/>
    </source>
</evidence>
<dbReference type="Proteomes" id="UP000245946">
    <property type="component" value="Unassembled WGS sequence"/>
</dbReference>
<keyword evidence="1" id="KW-0687">Ribonucleoprotein</keyword>
<dbReference type="OrthoDB" id="2332379at2759"/>
<keyword evidence="1" id="KW-0496">Mitochondrion</keyword>
<keyword evidence="1 2" id="KW-0689">Ribosomal protein</keyword>
<dbReference type="AlphaFoldDB" id="A0A316ZFB4"/>
<evidence type="ECO:0000313" key="2">
    <source>
        <dbReference type="EMBL" id="PWN99708.1"/>
    </source>
</evidence>
<dbReference type="PANTHER" id="PTHR28271">
    <property type="entry name" value="54S RIBOSOMAL PROTEIN L31, MITOCHONDRIAL"/>
    <property type="match status" value="1"/>
</dbReference>
<sequence length="105" mass="12001">MFGAFRASQPSLGGLLWKVPYRLSTPRKARVRSRLQAVDEVIAAVQRSGVECAALDRALLLPTEQEMAPRDKYTTFSRTARDYRKGVHKVPKWTRLTLRENPRGF</sequence>
<dbReference type="GO" id="GO:0005762">
    <property type="term" value="C:mitochondrial large ribosomal subunit"/>
    <property type="evidence" value="ECO:0007669"/>
    <property type="project" value="UniProtKB-UniRule"/>
</dbReference>
<dbReference type="PANTHER" id="PTHR28271:SF1">
    <property type="entry name" value="LARGE RIBOSOMAL SUBUNIT PROTEIN ML60"/>
    <property type="match status" value="1"/>
</dbReference>
<reference evidence="2 3" key="1">
    <citation type="journal article" date="2018" name="Mol. Biol. Evol.">
        <title>Broad Genomic Sampling Reveals a Smut Pathogenic Ancestry of the Fungal Clade Ustilaginomycotina.</title>
        <authorList>
            <person name="Kijpornyongpan T."/>
            <person name="Mondo S.J."/>
            <person name="Barry K."/>
            <person name="Sandor L."/>
            <person name="Lee J."/>
            <person name="Lipzen A."/>
            <person name="Pangilinan J."/>
            <person name="LaButti K."/>
            <person name="Hainaut M."/>
            <person name="Henrissat B."/>
            <person name="Grigoriev I.V."/>
            <person name="Spatafora J.W."/>
            <person name="Aime M.C."/>
        </authorList>
    </citation>
    <scope>NUCLEOTIDE SEQUENCE [LARGE SCALE GENOMIC DNA]</scope>
    <source>
        <strain evidence="2 3">MCA 4186</strain>
    </source>
</reference>